<evidence type="ECO:0000313" key="4">
    <source>
        <dbReference type="Proteomes" id="UP000275076"/>
    </source>
</evidence>
<dbReference type="EMBL" id="RBVX01000017">
    <property type="protein sequence ID" value="RSL32114.1"/>
    <property type="molecule type" value="Genomic_DNA"/>
</dbReference>
<dbReference type="OrthoDB" id="9773828at2"/>
<protein>
    <submittedName>
        <fullName evidence="3">Aldo/keto reductase</fullName>
    </submittedName>
</protein>
<name>A0A428N0Y9_9BACI</name>
<evidence type="ECO:0000256" key="1">
    <source>
        <dbReference type="ARBA" id="ARBA00023002"/>
    </source>
</evidence>
<dbReference type="Gene3D" id="3.20.20.100">
    <property type="entry name" value="NADP-dependent oxidoreductase domain"/>
    <property type="match status" value="1"/>
</dbReference>
<evidence type="ECO:0000313" key="3">
    <source>
        <dbReference type="EMBL" id="RSL32114.1"/>
    </source>
</evidence>
<accession>A0A428N0Y9</accession>
<gene>
    <name evidence="3" type="ORF">D7Z54_16935</name>
</gene>
<sequence>MKEWRLVMIEKRRLGKSNLHISVVGMGCWQYGGGDYWGEQSQTDVNRVVHQALDYGVNYFDTAEIYNAGKSEQSLGEALRGRRNEAIIGTKVTPANAYPEDLRKSCEESLKRLQTDYIDLYMVHWPINPLSIKHFTDDQTTINNPPDIRESFNTLETLKKEGKIRNIGISNHGIKQMTELQQLEVDIVTNELPYNLLSRAIETELIQHCRSKDIGIIGYMPLQQGLLTGKYAIDDIKPTQARSRHFHHSRGEQTRHGEEGAELEIRKALKEITELSQQYDVNLITLSLSWVLSNPNITTTIVGCRNEGQLEQNLKGASYNMPPELLSKLNNITRPVLDKLGSNPDYYENRHNNRIY</sequence>
<dbReference type="AlphaFoldDB" id="A0A428N0Y9"/>
<dbReference type="GO" id="GO:0016491">
    <property type="term" value="F:oxidoreductase activity"/>
    <property type="evidence" value="ECO:0007669"/>
    <property type="project" value="UniProtKB-KW"/>
</dbReference>
<dbReference type="SUPFAM" id="SSF51430">
    <property type="entry name" value="NAD(P)-linked oxidoreductase"/>
    <property type="match status" value="1"/>
</dbReference>
<dbReference type="PROSITE" id="PS51257">
    <property type="entry name" value="PROKAR_LIPOPROTEIN"/>
    <property type="match status" value="1"/>
</dbReference>
<dbReference type="Proteomes" id="UP000275076">
    <property type="component" value="Unassembled WGS sequence"/>
</dbReference>
<feature type="domain" description="NADP-dependent oxidoreductase" evidence="2">
    <location>
        <begin position="24"/>
        <end position="330"/>
    </location>
</feature>
<comment type="caution">
    <text evidence="3">The sequence shown here is derived from an EMBL/GenBank/DDBJ whole genome shotgun (WGS) entry which is preliminary data.</text>
</comment>
<dbReference type="PANTHER" id="PTHR43364:SF4">
    <property type="entry name" value="NAD(P)-LINKED OXIDOREDUCTASE SUPERFAMILY PROTEIN"/>
    <property type="match status" value="1"/>
</dbReference>
<dbReference type="PRINTS" id="PR00069">
    <property type="entry name" value="ALDKETRDTASE"/>
</dbReference>
<keyword evidence="4" id="KW-1185">Reference proteome</keyword>
<evidence type="ECO:0000259" key="2">
    <source>
        <dbReference type="Pfam" id="PF00248"/>
    </source>
</evidence>
<dbReference type="InterPro" id="IPR036812">
    <property type="entry name" value="NAD(P)_OxRdtase_dom_sf"/>
</dbReference>
<keyword evidence="1" id="KW-0560">Oxidoreductase</keyword>
<proteinExistence type="predicted"/>
<organism evidence="3 4">
    <name type="scientific">Salibacterium salarium</name>
    <dbReference type="NCBI Taxonomy" id="284579"/>
    <lineage>
        <taxon>Bacteria</taxon>
        <taxon>Bacillati</taxon>
        <taxon>Bacillota</taxon>
        <taxon>Bacilli</taxon>
        <taxon>Bacillales</taxon>
        <taxon>Bacillaceae</taxon>
    </lineage>
</organism>
<dbReference type="Pfam" id="PF00248">
    <property type="entry name" value="Aldo_ket_red"/>
    <property type="match status" value="1"/>
</dbReference>
<dbReference type="InterPro" id="IPR023210">
    <property type="entry name" value="NADP_OxRdtase_dom"/>
</dbReference>
<dbReference type="GO" id="GO:0005829">
    <property type="term" value="C:cytosol"/>
    <property type="evidence" value="ECO:0007669"/>
    <property type="project" value="TreeGrafter"/>
</dbReference>
<dbReference type="InterPro" id="IPR020471">
    <property type="entry name" value="AKR"/>
</dbReference>
<dbReference type="InterPro" id="IPR050523">
    <property type="entry name" value="AKR_Detox_Biosynth"/>
</dbReference>
<dbReference type="CDD" id="cd19085">
    <property type="entry name" value="AKR_AKR11B3"/>
    <property type="match status" value="1"/>
</dbReference>
<dbReference type="PANTHER" id="PTHR43364">
    <property type="entry name" value="NADH-SPECIFIC METHYLGLYOXAL REDUCTASE-RELATED"/>
    <property type="match status" value="1"/>
</dbReference>
<reference evidence="3 4" key="1">
    <citation type="submission" date="2018-10" db="EMBL/GenBank/DDBJ databases">
        <title>Draft genome sequence of Bacillus salarius IM0101, isolated from a hypersaline soil in Inner Mongolia, China.</title>
        <authorList>
            <person name="Yamprayoonswat W."/>
            <person name="Boonvisut S."/>
            <person name="Jumpathong W."/>
            <person name="Sittihan S."/>
            <person name="Ruangsuj P."/>
            <person name="Wanthongcharoen S."/>
            <person name="Thongpramul N."/>
            <person name="Pimmason S."/>
            <person name="Yu B."/>
            <person name="Yasawong M."/>
        </authorList>
    </citation>
    <scope>NUCLEOTIDE SEQUENCE [LARGE SCALE GENOMIC DNA]</scope>
    <source>
        <strain evidence="3 4">IM0101</strain>
    </source>
</reference>